<evidence type="ECO:0000313" key="4">
    <source>
        <dbReference type="Proteomes" id="UP000451471"/>
    </source>
</evidence>
<dbReference type="GO" id="GO:0005525">
    <property type="term" value="F:GTP binding"/>
    <property type="evidence" value="ECO:0007669"/>
    <property type="project" value="InterPro"/>
</dbReference>
<accession>A0A6B0GUX2</accession>
<dbReference type="InterPro" id="IPR027417">
    <property type="entry name" value="P-loop_NTPase"/>
</dbReference>
<gene>
    <name evidence="3" type="ORF">GQS65_13655</name>
</gene>
<evidence type="ECO:0000259" key="2">
    <source>
        <dbReference type="PROSITE" id="PS51710"/>
    </source>
</evidence>
<feature type="domain" description="OBG-type G" evidence="2">
    <location>
        <begin position="165"/>
        <end position="328"/>
    </location>
</feature>
<dbReference type="RefSeq" id="WP_158205187.1">
    <property type="nucleotide sequence ID" value="NZ_WSZK01000023.1"/>
</dbReference>
<evidence type="ECO:0000313" key="3">
    <source>
        <dbReference type="EMBL" id="MWG35518.1"/>
    </source>
</evidence>
<keyword evidence="4" id="KW-1185">Reference proteome</keyword>
<dbReference type="PANTHER" id="PTHR45759">
    <property type="entry name" value="NUCLEOLAR GTP-BINDING PROTEIN 1"/>
    <property type="match status" value="1"/>
</dbReference>
<dbReference type="Proteomes" id="UP000451471">
    <property type="component" value="Unassembled WGS sequence"/>
</dbReference>
<name>A0A6B0GUX2_9EURY</name>
<dbReference type="Gene3D" id="1.20.120.1190">
    <property type="match status" value="1"/>
</dbReference>
<dbReference type="InterPro" id="IPR006073">
    <property type="entry name" value="GTP-bd"/>
</dbReference>
<dbReference type="EMBL" id="WSZK01000023">
    <property type="protein sequence ID" value="MWG35518.1"/>
    <property type="molecule type" value="Genomic_DNA"/>
</dbReference>
<dbReference type="SUPFAM" id="SSF52540">
    <property type="entry name" value="P-loop containing nucleoside triphosphate hydrolases"/>
    <property type="match status" value="1"/>
</dbReference>
<comment type="caution">
    <text evidence="3">The sequence shown here is derived from an EMBL/GenBank/DDBJ whole genome shotgun (WGS) entry which is preliminary data.</text>
</comment>
<dbReference type="AlphaFoldDB" id="A0A6B0GUX2"/>
<dbReference type="CDD" id="cd01897">
    <property type="entry name" value="NOG"/>
    <property type="match status" value="1"/>
</dbReference>
<organism evidence="3 4">
    <name type="scientific">Halomarina oriensis</name>
    <dbReference type="NCBI Taxonomy" id="671145"/>
    <lineage>
        <taxon>Archaea</taxon>
        <taxon>Methanobacteriati</taxon>
        <taxon>Methanobacteriota</taxon>
        <taxon>Stenosarchaea group</taxon>
        <taxon>Halobacteria</taxon>
        <taxon>Halobacteriales</taxon>
        <taxon>Natronomonadaceae</taxon>
        <taxon>Halomarina</taxon>
    </lineage>
</organism>
<dbReference type="Gene3D" id="3.40.50.300">
    <property type="entry name" value="P-loop containing nucleotide triphosphate hydrolases"/>
    <property type="match status" value="1"/>
</dbReference>
<dbReference type="InterPro" id="IPR041623">
    <property type="entry name" value="NOG1_N"/>
</dbReference>
<keyword evidence="1" id="KW-0547">Nucleotide-binding</keyword>
<dbReference type="InterPro" id="IPR031167">
    <property type="entry name" value="G_OBG"/>
</dbReference>
<sequence length="328" mass="36035">MTYEDLPTTPRAEELIDKAFSRAARAGHAKSGLEAQQSMLQTASNIVSDNLQNVTTSWPDFDVVSPFYRDLADAMIEPHGDCPGGVDGLRKHLSQVMWAGRQAEKIRDEYHSKVRNTDPDTAKKHRKQAFARLASITESVGDDLLALGEARDVLRDIPDIRPDEPTIVIAGYPNVGKSTFVNAATNARNDIDSYPFTTTQVHVGHVERDHIRYQLVDTPGLLDRPAEERNGIERQAVSAVEHAADAILVFVDPSEECGYPLETQLALRDELEAQFAAVPVLTVCSKADRSRDVEADCYLSAETGEGVDETVDAAVAAIDYEIELPYDG</sequence>
<dbReference type="Pfam" id="PF17835">
    <property type="entry name" value="NOG1_N"/>
    <property type="match status" value="1"/>
</dbReference>
<dbReference type="PROSITE" id="PS51710">
    <property type="entry name" value="G_OBG"/>
    <property type="match status" value="1"/>
</dbReference>
<protein>
    <submittedName>
        <fullName evidence="3">GTP-binding protein</fullName>
    </submittedName>
</protein>
<dbReference type="OrthoDB" id="147673at2157"/>
<dbReference type="Pfam" id="PF01926">
    <property type="entry name" value="MMR_HSR1"/>
    <property type="match status" value="1"/>
</dbReference>
<proteinExistence type="predicted"/>
<reference evidence="3 4" key="1">
    <citation type="submission" date="2019-12" db="EMBL/GenBank/DDBJ databases">
        <title>Halocatena pleomorpha gen. nov. sp. nov., an extremely halophilic archaeon of family Halobacteriaceae isolated from saltpan soil.</title>
        <authorList>
            <person name="Pal Y."/>
            <person name="Verma A."/>
            <person name="Krishnamurthi S."/>
            <person name="Kumar P."/>
        </authorList>
    </citation>
    <scope>NUCLEOTIDE SEQUENCE [LARGE SCALE GENOMIC DNA]</scope>
    <source>
        <strain evidence="3 4">JCM 16495</strain>
    </source>
</reference>
<dbReference type="PRINTS" id="PR00326">
    <property type="entry name" value="GTP1OBG"/>
</dbReference>
<evidence type="ECO:0000256" key="1">
    <source>
        <dbReference type="ARBA" id="ARBA00022741"/>
    </source>
</evidence>